<keyword evidence="5 7" id="KW-1133">Transmembrane helix</keyword>
<dbReference type="InterPro" id="IPR036259">
    <property type="entry name" value="MFS_trans_sf"/>
</dbReference>
<evidence type="ECO:0000256" key="4">
    <source>
        <dbReference type="ARBA" id="ARBA00022692"/>
    </source>
</evidence>
<evidence type="ECO:0000313" key="10">
    <source>
        <dbReference type="Proteomes" id="UP000777303"/>
    </source>
</evidence>
<dbReference type="GO" id="GO:0005886">
    <property type="term" value="C:plasma membrane"/>
    <property type="evidence" value="ECO:0007669"/>
    <property type="project" value="UniProtKB-SubCell"/>
</dbReference>
<dbReference type="Gene3D" id="1.20.1250.20">
    <property type="entry name" value="MFS general substrate transporter like domains"/>
    <property type="match status" value="2"/>
</dbReference>
<dbReference type="GO" id="GO:0022857">
    <property type="term" value="F:transmembrane transporter activity"/>
    <property type="evidence" value="ECO:0007669"/>
    <property type="project" value="InterPro"/>
</dbReference>
<reference evidence="9" key="2">
    <citation type="submission" date="2021-04" db="EMBL/GenBank/DDBJ databases">
        <authorList>
            <person name="Gilroy R."/>
        </authorList>
    </citation>
    <scope>NUCLEOTIDE SEQUENCE</scope>
    <source>
        <strain evidence="9">F6-6636</strain>
    </source>
</reference>
<feature type="transmembrane region" description="Helical" evidence="7">
    <location>
        <begin position="58"/>
        <end position="78"/>
    </location>
</feature>
<evidence type="ECO:0000256" key="5">
    <source>
        <dbReference type="ARBA" id="ARBA00022989"/>
    </source>
</evidence>
<dbReference type="SUPFAM" id="SSF103473">
    <property type="entry name" value="MFS general substrate transporter"/>
    <property type="match status" value="1"/>
</dbReference>
<sequence length="378" mass="41322">MGYNLVMPFMSLYIRQLGNFNAAQLNFWSGFSFSITFLVSAIMAPMWGKLADRHGRKLILMCTSFGMATMLGLMGTVQNVYELLLLRLGQGFFAGYVSNTTALIATSAPQEHSGKAISTLSTGTTSGMLIGPLLGGIIAQAVGYRHTFFITSATDYIVFLLTTFLVHEEYFQPVTTLHMNAKKVFKQLRYPQVIIGMMVTTMIIQASNNSISPIISLYIRQLLHGHGKVALISGIIAALPGIANLCVASRFGALGDKIGTQKILIAGLLLALCVYIPQAFVHNVWQLAGLRLLVGISDAALIPQVQTLLSKYAPHEFSGRIFSYNQSFQFMGNVIGPMIGSFVSNIGGYSSVFLSTTFLIVINLIWVTINTRQIRNNH</sequence>
<dbReference type="InterPro" id="IPR011701">
    <property type="entry name" value="MFS"/>
</dbReference>
<accession>A0A948TJ86</accession>
<feature type="transmembrane region" description="Helical" evidence="7">
    <location>
        <begin position="27"/>
        <end position="46"/>
    </location>
</feature>
<evidence type="ECO:0000256" key="6">
    <source>
        <dbReference type="ARBA" id="ARBA00023136"/>
    </source>
</evidence>
<feature type="transmembrane region" description="Helical" evidence="7">
    <location>
        <begin position="346"/>
        <end position="369"/>
    </location>
</feature>
<feature type="transmembrane region" description="Helical" evidence="7">
    <location>
        <begin position="188"/>
        <end position="207"/>
    </location>
</feature>
<feature type="transmembrane region" description="Helical" evidence="7">
    <location>
        <begin position="263"/>
        <end position="285"/>
    </location>
</feature>
<evidence type="ECO:0000256" key="3">
    <source>
        <dbReference type="ARBA" id="ARBA00022475"/>
    </source>
</evidence>
<comment type="caution">
    <text evidence="9">The sequence shown here is derived from an EMBL/GenBank/DDBJ whole genome shotgun (WGS) entry which is preliminary data.</text>
</comment>
<keyword evidence="2" id="KW-0813">Transport</keyword>
<reference evidence="9" key="1">
    <citation type="journal article" date="2021" name="PeerJ">
        <title>Extensive microbial diversity within the chicken gut microbiome revealed by metagenomics and culture.</title>
        <authorList>
            <person name="Gilroy R."/>
            <person name="Ravi A."/>
            <person name="Getino M."/>
            <person name="Pursley I."/>
            <person name="Horton D.L."/>
            <person name="Alikhan N.F."/>
            <person name="Baker D."/>
            <person name="Gharbi K."/>
            <person name="Hall N."/>
            <person name="Watson M."/>
            <person name="Adriaenssens E.M."/>
            <person name="Foster-Nyarko E."/>
            <person name="Jarju S."/>
            <person name="Secka A."/>
            <person name="Antonio M."/>
            <person name="Oren A."/>
            <person name="Chaudhuri R.R."/>
            <person name="La Ragione R."/>
            <person name="Hildebrand F."/>
            <person name="Pallen M.J."/>
        </authorList>
    </citation>
    <scope>NUCLEOTIDE SEQUENCE</scope>
    <source>
        <strain evidence="9">F6-6636</strain>
    </source>
</reference>
<dbReference type="Pfam" id="PF07690">
    <property type="entry name" value="MFS_1"/>
    <property type="match status" value="1"/>
</dbReference>
<evidence type="ECO:0000313" key="9">
    <source>
        <dbReference type="EMBL" id="MBU3851541.1"/>
    </source>
</evidence>
<protein>
    <submittedName>
        <fullName evidence="9">MFS transporter</fullName>
    </submittedName>
</protein>
<proteinExistence type="predicted"/>
<dbReference type="AlphaFoldDB" id="A0A948TJ86"/>
<keyword evidence="4 7" id="KW-0812">Transmembrane</keyword>
<dbReference type="Proteomes" id="UP000777303">
    <property type="component" value="Unassembled WGS sequence"/>
</dbReference>
<dbReference type="EMBL" id="JAHLFS010000032">
    <property type="protein sequence ID" value="MBU3851541.1"/>
    <property type="molecule type" value="Genomic_DNA"/>
</dbReference>
<feature type="transmembrane region" description="Helical" evidence="7">
    <location>
        <begin position="227"/>
        <end position="251"/>
    </location>
</feature>
<feature type="transmembrane region" description="Helical" evidence="7">
    <location>
        <begin position="117"/>
        <end position="142"/>
    </location>
</feature>
<comment type="subcellular location">
    <subcellularLocation>
        <location evidence="1">Cell membrane</location>
        <topology evidence="1">Multi-pass membrane protein</topology>
    </subcellularLocation>
</comment>
<evidence type="ECO:0000256" key="7">
    <source>
        <dbReference type="SAM" id="Phobius"/>
    </source>
</evidence>
<dbReference type="InterPro" id="IPR020846">
    <property type="entry name" value="MFS_dom"/>
</dbReference>
<evidence type="ECO:0000256" key="1">
    <source>
        <dbReference type="ARBA" id="ARBA00004651"/>
    </source>
</evidence>
<keyword evidence="6 7" id="KW-0472">Membrane</keyword>
<dbReference type="PANTHER" id="PTHR43414:SF6">
    <property type="entry name" value="MULTIDRUG RESISTANCE PROTEIN MDTG"/>
    <property type="match status" value="1"/>
</dbReference>
<dbReference type="PROSITE" id="PS50850">
    <property type="entry name" value="MFS"/>
    <property type="match status" value="1"/>
</dbReference>
<name>A0A948TJ86_9LACO</name>
<evidence type="ECO:0000259" key="8">
    <source>
        <dbReference type="PROSITE" id="PS50850"/>
    </source>
</evidence>
<feature type="domain" description="Major facilitator superfamily (MFS) profile" evidence="8">
    <location>
        <begin position="1"/>
        <end position="375"/>
    </location>
</feature>
<keyword evidence="3" id="KW-1003">Cell membrane</keyword>
<organism evidence="9 10">
    <name type="scientific">Candidatus Paralactobacillus gallistercoris</name>
    <dbReference type="NCBI Taxonomy" id="2838724"/>
    <lineage>
        <taxon>Bacteria</taxon>
        <taxon>Bacillati</taxon>
        <taxon>Bacillota</taxon>
        <taxon>Bacilli</taxon>
        <taxon>Lactobacillales</taxon>
        <taxon>Lactobacillaceae</taxon>
        <taxon>Lactobacillus</taxon>
    </lineage>
</organism>
<gene>
    <name evidence="9" type="ORF">H9901_02465</name>
</gene>
<dbReference type="PANTHER" id="PTHR43414">
    <property type="entry name" value="MULTIDRUG RESISTANCE PROTEIN MDTG"/>
    <property type="match status" value="1"/>
</dbReference>
<feature type="transmembrane region" description="Helical" evidence="7">
    <location>
        <begin position="84"/>
        <end position="105"/>
    </location>
</feature>
<evidence type="ECO:0000256" key="2">
    <source>
        <dbReference type="ARBA" id="ARBA00022448"/>
    </source>
</evidence>